<dbReference type="Proteomes" id="UP001295684">
    <property type="component" value="Unassembled WGS sequence"/>
</dbReference>
<dbReference type="AlphaFoldDB" id="A0AAD1XYL4"/>
<keyword evidence="1" id="KW-0479">Metal-binding</keyword>
<keyword evidence="5" id="KW-1185">Reference proteome</keyword>
<proteinExistence type="predicted"/>
<evidence type="ECO:0000256" key="2">
    <source>
        <dbReference type="SAM" id="Coils"/>
    </source>
</evidence>
<feature type="domain" description="C2H2-type" evidence="3">
    <location>
        <begin position="114"/>
        <end position="139"/>
    </location>
</feature>
<accession>A0AAD1XYL4</accession>
<reference evidence="4" key="1">
    <citation type="submission" date="2023-07" db="EMBL/GenBank/DDBJ databases">
        <authorList>
            <consortium name="AG Swart"/>
            <person name="Singh M."/>
            <person name="Singh A."/>
            <person name="Seah K."/>
            <person name="Emmerich C."/>
        </authorList>
    </citation>
    <scope>NUCLEOTIDE SEQUENCE</scope>
    <source>
        <strain evidence="4">DP1</strain>
    </source>
</reference>
<feature type="coiled-coil region" evidence="2">
    <location>
        <begin position="50"/>
        <end position="77"/>
    </location>
</feature>
<keyword evidence="1" id="KW-0863">Zinc-finger</keyword>
<protein>
    <recommendedName>
        <fullName evidence="3">C2H2-type domain-containing protein</fullName>
    </recommendedName>
</protein>
<evidence type="ECO:0000259" key="3">
    <source>
        <dbReference type="PROSITE" id="PS50157"/>
    </source>
</evidence>
<dbReference type="EMBL" id="CAMPGE010024126">
    <property type="protein sequence ID" value="CAI2381988.1"/>
    <property type="molecule type" value="Genomic_DNA"/>
</dbReference>
<keyword evidence="1" id="KW-0862">Zinc</keyword>
<organism evidence="4 5">
    <name type="scientific">Euplotes crassus</name>
    <dbReference type="NCBI Taxonomy" id="5936"/>
    <lineage>
        <taxon>Eukaryota</taxon>
        <taxon>Sar</taxon>
        <taxon>Alveolata</taxon>
        <taxon>Ciliophora</taxon>
        <taxon>Intramacronucleata</taxon>
        <taxon>Spirotrichea</taxon>
        <taxon>Hypotrichia</taxon>
        <taxon>Euplotida</taxon>
        <taxon>Euplotidae</taxon>
        <taxon>Moneuplotes</taxon>
    </lineage>
</organism>
<name>A0AAD1XYL4_EUPCR</name>
<dbReference type="PROSITE" id="PS50157">
    <property type="entry name" value="ZINC_FINGER_C2H2_2"/>
    <property type="match status" value="1"/>
</dbReference>
<dbReference type="Gene3D" id="3.30.160.60">
    <property type="entry name" value="Classic Zinc Finger"/>
    <property type="match status" value="1"/>
</dbReference>
<comment type="caution">
    <text evidence="4">The sequence shown here is derived from an EMBL/GenBank/DDBJ whole genome shotgun (WGS) entry which is preliminary data.</text>
</comment>
<gene>
    <name evidence="4" type="ORF">ECRASSUSDP1_LOCUS23455</name>
</gene>
<evidence type="ECO:0000256" key="1">
    <source>
        <dbReference type="PROSITE-ProRule" id="PRU00042"/>
    </source>
</evidence>
<evidence type="ECO:0000313" key="4">
    <source>
        <dbReference type="EMBL" id="CAI2381988.1"/>
    </source>
</evidence>
<sequence length="155" mass="17983">MDSQGKEKGIKALNDVVLAHDEAALAVMQADSCLLYQKQYYATILLAQRIKEEMLQKFELEKMIEKMNSEKKRYESMAIPGILVPTDKHGKHLVRVMAKPKRHRRTKSEIQRKYKCRSGHCSKSYGSEGSLNQHIKLKHPEYWNEIINSGKVRKL</sequence>
<keyword evidence="2" id="KW-0175">Coiled coil</keyword>
<dbReference type="PROSITE" id="PS00028">
    <property type="entry name" value="ZINC_FINGER_C2H2_1"/>
    <property type="match status" value="1"/>
</dbReference>
<evidence type="ECO:0000313" key="5">
    <source>
        <dbReference type="Proteomes" id="UP001295684"/>
    </source>
</evidence>
<dbReference type="GO" id="GO:0008270">
    <property type="term" value="F:zinc ion binding"/>
    <property type="evidence" value="ECO:0007669"/>
    <property type="project" value="UniProtKB-KW"/>
</dbReference>
<dbReference type="InterPro" id="IPR013087">
    <property type="entry name" value="Znf_C2H2_type"/>
</dbReference>